<keyword evidence="8" id="KW-1133">Transmembrane helix</keyword>
<dbReference type="PROSITE" id="PS50109">
    <property type="entry name" value="HIS_KIN"/>
    <property type="match status" value="1"/>
</dbReference>
<dbReference type="AlphaFoldDB" id="A0A653WF76"/>
<evidence type="ECO:0000256" key="5">
    <source>
        <dbReference type="ARBA" id="ARBA00023012"/>
    </source>
</evidence>
<evidence type="ECO:0000256" key="4">
    <source>
        <dbReference type="ARBA" id="ARBA00022777"/>
    </source>
</evidence>
<dbReference type="SMART" id="SM00387">
    <property type="entry name" value="HATPase_c"/>
    <property type="match status" value="1"/>
</dbReference>
<proteinExistence type="predicted"/>
<evidence type="ECO:0000256" key="8">
    <source>
        <dbReference type="SAM" id="Phobius"/>
    </source>
</evidence>
<dbReference type="InterPro" id="IPR003594">
    <property type="entry name" value="HATPase_dom"/>
</dbReference>
<dbReference type="CDD" id="cd00075">
    <property type="entry name" value="HATPase"/>
    <property type="match status" value="1"/>
</dbReference>
<dbReference type="InterPro" id="IPR036890">
    <property type="entry name" value="HATPase_C_sf"/>
</dbReference>
<accession>A0A653WF76</accession>
<dbReference type="Gene3D" id="3.30.565.10">
    <property type="entry name" value="Histidine kinase-like ATPase, C-terminal domain"/>
    <property type="match status" value="1"/>
</dbReference>
<name>A0A653WF76_9FLAO</name>
<feature type="repeat" description="TPR" evidence="6">
    <location>
        <begin position="261"/>
        <end position="294"/>
    </location>
</feature>
<evidence type="ECO:0000313" key="11">
    <source>
        <dbReference type="Proteomes" id="UP000430202"/>
    </source>
</evidence>
<keyword evidence="6" id="KW-0802">TPR repeat</keyword>
<dbReference type="InterPro" id="IPR011990">
    <property type="entry name" value="TPR-like_helical_dom_sf"/>
</dbReference>
<keyword evidence="8" id="KW-0472">Membrane</keyword>
<evidence type="ECO:0000256" key="3">
    <source>
        <dbReference type="ARBA" id="ARBA00022679"/>
    </source>
</evidence>
<dbReference type="Gene3D" id="1.10.287.130">
    <property type="match status" value="1"/>
</dbReference>
<dbReference type="PANTHER" id="PTHR43711:SF1">
    <property type="entry name" value="HISTIDINE KINASE 1"/>
    <property type="match status" value="1"/>
</dbReference>
<dbReference type="GO" id="GO:0000155">
    <property type="term" value="F:phosphorelay sensor kinase activity"/>
    <property type="evidence" value="ECO:0007669"/>
    <property type="project" value="InterPro"/>
</dbReference>
<dbReference type="Pfam" id="PF02518">
    <property type="entry name" value="HATPase_c"/>
    <property type="match status" value="1"/>
</dbReference>
<dbReference type="PRINTS" id="PR00344">
    <property type="entry name" value="BCTRLSENSOR"/>
</dbReference>
<evidence type="ECO:0000256" key="7">
    <source>
        <dbReference type="SAM" id="Coils"/>
    </source>
</evidence>
<dbReference type="InterPro" id="IPR005467">
    <property type="entry name" value="His_kinase_dom"/>
</dbReference>
<feature type="domain" description="Histidine kinase" evidence="9">
    <location>
        <begin position="472"/>
        <end position="688"/>
    </location>
</feature>
<reference evidence="10 11" key="1">
    <citation type="submission" date="2019-10" db="EMBL/GenBank/DDBJ databases">
        <authorList>
            <person name="Karimi E."/>
        </authorList>
    </citation>
    <scope>NUCLEOTIDE SEQUENCE [LARGE SCALE GENOMIC DNA]</scope>
    <source>
        <strain evidence="10">Maribacter sp. 151</strain>
    </source>
</reference>
<protein>
    <recommendedName>
        <fullName evidence="2">histidine kinase</fullName>
        <ecNumber evidence="2">2.7.13.3</ecNumber>
    </recommendedName>
</protein>
<feature type="transmembrane region" description="Helical" evidence="8">
    <location>
        <begin position="413"/>
        <end position="434"/>
    </location>
</feature>
<sequence length="689" mass="79249">MTYTAYLMHSISNYKRNYLLFALVIFNCFFSFSQIDSVKFFQAKISKLVEQPNFSENNFEFIDNLNQLSYYQRLIAQDSMLVNSERALELSIKNNYTHGELEALANFASLYLYTGETDKSIDFCLRTIENTDLKNFPKTEMKVYNVLGQAYFFKNDYPSTYTQFLHALSIAEKTNDQFHLFRMNMNLGTIFSRLEDSDEALKYYAAAFKLVKKLNDPTKEAMMLSNMAYLNIKLDNLEDAKANLNAAFKLYETINNTTWLAWTYSTLGLYHLKLNDYKNAVLNYQKSLDMHSNFNDVKTNADMKFGLARAYLGLNDLAKSEESILKSLELYKSSNYEAGLEQAYRTLYEIKKAQNKTAESLKYLELTEKLSNDNFKKKNRRNLTMLNAKLNFEKEAENLKAQNELALSQQRKYIKWALAALLTLTIIVFIILYANRREKVLNKKLANQAKILSENQKALTLINNNQDRLFSIVGHDLRSPIISLNEILGLYLEDSEGKEYFEKFAPQLKEDIEQVQFTMDNLLHWGKTQMQGSTVNIKSISVKDELDVILQLYRNEINKKHITVNNQVAGNHKVFADLQQFNIIFRNLINNAIKFTPNNGIITISTKIKNKNLVIEVTDTGVGMTEADVQKLFSSSENFSNYGTNLEKGTGLGLRLVKAMVINNSGEISVKSQPNKGSQFIVELPIDIK</sequence>
<evidence type="ECO:0000256" key="1">
    <source>
        <dbReference type="ARBA" id="ARBA00000085"/>
    </source>
</evidence>
<keyword evidence="3" id="KW-0808">Transferase</keyword>
<dbReference type="SUPFAM" id="SSF47384">
    <property type="entry name" value="Homodimeric domain of signal transducing histidine kinase"/>
    <property type="match status" value="1"/>
</dbReference>
<keyword evidence="11" id="KW-1185">Reference proteome</keyword>
<keyword evidence="7" id="KW-0175">Coiled coil</keyword>
<keyword evidence="4 10" id="KW-0418">Kinase</keyword>
<gene>
    <name evidence="10" type="ORF">MARI151_60237</name>
</gene>
<dbReference type="PANTHER" id="PTHR43711">
    <property type="entry name" value="TWO-COMPONENT HISTIDINE KINASE"/>
    <property type="match status" value="1"/>
</dbReference>
<dbReference type="SUPFAM" id="SSF55874">
    <property type="entry name" value="ATPase domain of HSP90 chaperone/DNA topoisomerase II/histidine kinase"/>
    <property type="match status" value="1"/>
</dbReference>
<dbReference type="Proteomes" id="UP000430202">
    <property type="component" value="Unassembled WGS sequence"/>
</dbReference>
<keyword evidence="5" id="KW-0902">Two-component regulatory system</keyword>
<dbReference type="EC" id="2.7.13.3" evidence="2"/>
<dbReference type="InterPro" id="IPR036097">
    <property type="entry name" value="HisK_dim/P_sf"/>
</dbReference>
<feature type="coiled-coil region" evidence="7">
    <location>
        <begin position="227"/>
        <end position="254"/>
    </location>
</feature>
<dbReference type="EMBL" id="CABWLR010000006">
    <property type="protein sequence ID" value="VXC17512.1"/>
    <property type="molecule type" value="Genomic_DNA"/>
</dbReference>
<dbReference type="Gene3D" id="1.25.40.10">
    <property type="entry name" value="Tetratricopeptide repeat domain"/>
    <property type="match status" value="2"/>
</dbReference>
<evidence type="ECO:0000256" key="2">
    <source>
        <dbReference type="ARBA" id="ARBA00012438"/>
    </source>
</evidence>
<feature type="transmembrane region" description="Helical" evidence="8">
    <location>
        <begin position="18"/>
        <end position="35"/>
    </location>
</feature>
<organism evidence="10 11">
    <name type="scientific">Maribacter litoralis</name>
    <dbReference type="NCBI Taxonomy" id="2059726"/>
    <lineage>
        <taxon>Bacteria</taxon>
        <taxon>Pseudomonadati</taxon>
        <taxon>Bacteroidota</taxon>
        <taxon>Flavobacteriia</taxon>
        <taxon>Flavobacteriales</taxon>
        <taxon>Flavobacteriaceae</taxon>
        <taxon>Maribacter</taxon>
    </lineage>
</organism>
<keyword evidence="8" id="KW-0812">Transmembrane</keyword>
<dbReference type="Pfam" id="PF13181">
    <property type="entry name" value="TPR_8"/>
    <property type="match status" value="2"/>
</dbReference>
<dbReference type="SMART" id="SM00028">
    <property type="entry name" value="TPR"/>
    <property type="match status" value="6"/>
</dbReference>
<dbReference type="InterPro" id="IPR004358">
    <property type="entry name" value="Sig_transdc_His_kin-like_C"/>
</dbReference>
<dbReference type="Pfam" id="PF13424">
    <property type="entry name" value="TPR_12"/>
    <property type="match status" value="1"/>
</dbReference>
<evidence type="ECO:0000313" key="10">
    <source>
        <dbReference type="EMBL" id="VXC17512.1"/>
    </source>
</evidence>
<evidence type="ECO:0000256" key="6">
    <source>
        <dbReference type="PROSITE-ProRule" id="PRU00339"/>
    </source>
</evidence>
<comment type="catalytic activity">
    <reaction evidence="1">
        <text>ATP + protein L-histidine = ADP + protein N-phospho-L-histidine.</text>
        <dbReference type="EC" id="2.7.13.3"/>
    </reaction>
</comment>
<dbReference type="SUPFAM" id="SSF48452">
    <property type="entry name" value="TPR-like"/>
    <property type="match status" value="2"/>
</dbReference>
<dbReference type="InterPro" id="IPR019734">
    <property type="entry name" value="TPR_rpt"/>
</dbReference>
<evidence type="ECO:0000259" key="9">
    <source>
        <dbReference type="PROSITE" id="PS50109"/>
    </source>
</evidence>
<dbReference type="InterPro" id="IPR050736">
    <property type="entry name" value="Sensor_HK_Regulatory"/>
</dbReference>
<dbReference type="PROSITE" id="PS50005">
    <property type="entry name" value="TPR"/>
    <property type="match status" value="1"/>
</dbReference>